<dbReference type="EC" id="1.14.11.68" evidence="4"/>
<dbReference type="SUPFAM" id="SSF48452">
    <property type="entry name" value="TPR-like"/>
    <property type="match status" value="1"/>
</dbReference>
<dbReference type="GO" id="GO:0007507">
    <property type="term" value="P:heart development"/>
    <property type="evidence" value="ECO:0007669"/>
    <property type="project" value="TreeGrafter"/>
</dbReference>
<comment type="catalytic activity">
    <reaction evidence="5">
        <text>N(6),N(6),N(6)-trimethyl-L-lysyl(27)-[histone H3] + 2 2-oxoglutarate + 2 O2 = N(6)-methyl-L-lysyl(27)-[histone H3] + 2 formaldehyde + 2 succinate + 2 CO2</text>
        <dbReference type="Rhea" id="RHEA:60224"/>
        <dbReference type="Rhea" id="RHEA-COMP:15535"/>
        <dbReference type="Rhea" id="RHEA-COMP:15544"/>
        <dbReference type="ChEBI" id="CHEBI:15379"/>
        <dbReference type="ChEBI" id="CHEBI:16526"/>
        <dbReference type="ChEBI" id="CHEBI:16810"/>
        <dbReference type="ChEBI" id="CHEBI:16842"/>
        <dbReference type="ChEBI" id="CHEBI:30031"/>
        <dbReference type="ChEBI" id="CHEBI:61929"/>
        <dbReference type="ChEBI" id="CHEBI:61961"/>
        <dbReference type="EC" id="1.14.11.68"/>
    </reaction>
</comment>
<dbReference type="InterPro" id="IPR011990">
    <property type="entry name" value="TPR-like_helical_dom_sf"/>
</dbReference>
<dbReference type="InParanoid" id="H3C702"/>
<evidence type="ECO:0000256" key="5">
    <source>
        <dbReference type="ARBA" id="ARBA00048695"/>
    </source>
</evidence>
<dbReference type="OMA" id="VGASGCH"/>
<accession>H3C702</accession>
<evidence type="ECO:0000313" key="9">
    <source>
        <dbReference type="Proteomes" id="UP000007303"/>
    </source>
</evidence>
<dbReference type="Proteomes" id="UP000007303">
    <property type="component" value="Unassembled WGS sequence"/>
</dbReference>
<evidence type="ECO:0000313" key="8">
    <source>
        <dbReference type="Ensembl" id="ENSTNIP00000004023.1"/>
    </source>
</evidence>
<proteinExistence type="inferred from homology"/>
<dbReference type="GO" id="GO:0000978">
    <property type="term" value="F:RNA polymerase II cis-regulatory region sequence-specific DNA binding"/>
    <property type="evidence" value="ECO:0007669"/>
    <property type="project" value="TreeGrafter"/>
</dbReference>
<organism evidence="8 9">
    <name type="scientific">Tetraodon nigroviridis</name>
    <name type="common">Spotted green pufferfish</name>
    <name type="synonym">Chelonodon nigroviridis</name>
    <dbReference type="NCBI Taxonomy" id="99883"/>
    <lineage>
        <taxon>Eukaryota</taxon>
        <taxon>Metazoa</taxon>
        <taxon>Chordata</taxon>
        <taxon>Craniata</taxon>
        <taxon>Vertebrata</taxon>
        <taxon>Euteleostomi</taxon>
        <taxon>Actinopterygii</taxon>
        <taxon>Neopterygii</taxon>
        <taxon>Teleostei</taxon>
        <taxon>Neoteleostei</taxon>
        <taxon>Acanthomorphata</taxon>
        <taxon>Eupercaria</taxon>
        <taxon>Tetraodontiformes</taxon>
        <taxon>Tetradontoidea</taxon>
        <taxon>Tetraodontidae</taxon>
        <taxon>Tetraodon</taxon>
    </lineage>
</organism>
<dbReference type="GeneTree" id="ENSGT00940000166518"/>
<dbReference type="STRING" id="99883.ENSTNIP00000004023"/>
<dbReference type="InterPro" id="IPR051630">
    <property type="entry name" value="Corepressor-Demethylase"/>
</dbReference>
<evidence type="ECO:0000256" key="2">
    <source>
        <dbReference type="ARBA" id="ARBA00023242"/>
    </source>
</evidence>
<dbReference type="GO" id="GO:0044666">
    <property type="term" value="C:MLL3/4 complex"/>
    <property type="evidence" value="ECO:0007669"/>
    <property type="project" value="TreeGrafter"/>
</dbReference>
<dbReference type="GO" id="GO:0010468">
    <property type="term" value="P:regulation of gene expression"/>
    <property type="evidence" value="ECO:0007669"/>
    <property type="project" value="TreeGrafter"/>
</dbReference>
<dbReference type="PROSITE" id="PS50005">
    <property type="entry name" value="TPR"/>
    <property type="match status" value="1"/>
</dbReference>
<evidence type="ECO:0000256" key="1">
    <source>
        <dbReference type="ARBA" id="ARBA00004123"/>
    </source>
</evidence>
<evidence type="ECO:0000256" key="7">
    <source>
        <dbReference type="SAM" id="MobiDB-lite"/>
    </source>
</evidence>
<reference evidence="9" key="1">
    <citation type="journal article" date="2004" name="Nature">
        <title>Genome duplication in the teleost fish Tetraodon nigroviridis reveals the early vertebrate proto-karyotype.</title>
        <authorList>
            <person name="Jaillon O."/>
            <person name="Aury J.-M."/>
            <person name="Brunet F."/>
            <person name="Petit J.-L."/>
            <person name="Stange-Thomann N."/>
            <person name="Mauceli E."/>
            <person name="Bouneau L."/>
            <person name="Fischer C."/>
            <person name="Ozouf-Costaz C."/>
            <person name="Bernot A."/>
            <person name="Nicaud S."/>
            <person name="Jaffe D."/>
            <person name="Fisher S."/>
            <person name="Lutfalla G."/>
            <person name="Dossat C."/>
            <person name="Segurens B."/>
            <person name="Dasilva C."/>
            <person name="Salanoubat M."/>
            <person name="Levy M."/>
            <person name="Boudet N."/>
            <person name="Castellano S."/>
            <person name="Anthouard V."/>
            <person name="Jubin C."/>
            <person name="Castelli V."/>
            <person name="Katinka M."/>
            <person name="Vacherie B."/>
            <person name="Biemont C."/>
            <person name="Skalli Z."/>
            <person name="Cattolico L."/>
            <person name="Poulain J."/>
            <person name="De Berardinis V."/>
            <person name="Cruaud C."/>
            <person name="Duprat S."/>
            <person name="Brottier P."/>
            <person name="Coutanceau J.-P."/>
            <person name="Gouzy J."/>
            <person name="Parra G."/>
            <person name="Lardier G."/>
            <person name="Chapple C."/>
            <person name="McKernan K.J."/>
            <person name="McEwan P."/>
            <person name="Bosak S."/>
            <person name="Kellis M."/>
            <person name="Volff J.-N."/>
            <person name="Guigo R."/>
            <person name="Zody M.C."/>
            <person name="Mesirov J."/>
            <person name="Lindblad-Toh K."/>
            <person name="Birren B."/>
            <person name="Nusbaum C."/>
            <person name="Kahn D."/>
            <person name="Robinson-Rechavi M."/>
            <person name="Laudet V."/>
            <person name="Schachter V."/>
            <person name="Quetier F."/>
            <person name="Saurin W."/>
            <person name="Scarpelli C."/>
            <person name="Wincker P."/>
            <person name="Lander E.S."/>
            <person name="Weissenbach J."/>
            <person name="Roest Crollius H."/>
        </authorList>
    </citation>
    <scope>NUCLEOTIDE SEQUENCE [LARGE SCALE GENOMIC DNA]</scope>
</reference>
<dbReference type="InterPro" id="IPR019734">
    <property type="entry name" value="TPR_rpt"/>
</dbReference>
<comment type="similarity">
    <text evidence="3">Belongs to the UTX family.</text>
</comment>
<dbReference type="SMART" id="SM00028">
    <property type="entry name" value="TPR"/>
    <property type="match status" value="2"/>
</dbReference>
<evidence type="ECO:0000256" key="3">
    <source>
        <dbReference type="ARBA" id="ARBA00034483"/>
    </source>
</evidence>
<dbReference type="Pfam" id="PF00515">
    <property type="entry name" value="TPR_1"/>
    <property type="match status" value="1"/>
</dbReference>
<comment type="subcellular location">
    <subcellularLocation>
        <location evidence="1">Nucleus</location>
    </subcellularLocation>
</comment>
<sequence>MQSCGVSVAVAACAAARSLGSASSGGDEGKKMAAGKASETEEDFPTLTTQERDSLVGIDSSLFGFQKLHEDGARTKALLIKTKRCNMISSDHLKGEIVKGRFCELGHFNLLLEDYPKALSAYQRYYSLQSDYWKNAAFLYGLGMVYFHYNAFQWAIKAFQEVLYIDPGFSRAKEIHLRLGLMFKVNTDYESSLKHFQLALIDSNPCTLSKAEIQFHIAHLYEIQVSLFSLP</sequence>
<keyword evidence="9" id="KW-1185">Reference proteome</keyword>
<dbReference type="AlphaFoldDB" id="H3C702"/>
<keyword evidence="2" id="KW-0539">Nucleus</keyword>
<dbReference type="PANTHER" id="PTHR14017:SF9">
    <property type="entry name" value="LYSINE-SPECIFIC DEMETHYLASE 6A"/>
    <property type="match status" value="1"/>
</dbReference>
<dbReference type="Ensembl" id="ENSTNIT00000000951.1">
    <property type="protein sequence ID" value="ENSTNIP00000004023.1"/>
    <property type="gene ID" value="ENSTNIG00000000999.1"/>
</dbReference>
<reference evidence="8" key="3">
    <citation type="submission" date="2025-09" db="UniProtKB">
        <authorList>
            <consortium name="Ensembl"/>
        </authorList>
    </citation>
    <scope>IDENTIFICATION</scope>
</reference>
<evidence type="ECO:0000256" key="6">
    <source>
        <dbReference type="PROSITE-ProRule" id="PRU00339"/>
    </source>
</evidence>
<dbReference type="PANTHER" id="PTHR14017">
    <property type="entry name" value="LYSINE-SPECIFIC DEMETHYLASE"/>
    <property type="match status" value="1"/>
</dbReference>
<protein>
    <recommendedName>
        <fullName evidence="4">[histone H3]-trimethyl-L-lysine(27) demethylase</fullName>
        <ecNumber evidence="4">1.14.11.68</ecNumber>
    </recommendedName>
</protein>
<feature type="repeat" description="TPR" evidence="6">
    <location>
        <begin position="136"/>
        <end position="169"/>
    </location>
</feature>
<dbReference type="GO" id="GO:0071558">
    <property type="term" value="F:histone H3K27me2/H3K27me3 demethylase activity"/>
    <property type="evidence" value="ECO:0007669"/>
    <property type="project" value="UniProtKB-EC"/>
</dbReference>
<name>H3C702_TETNG</name>
<reference evidence="8" key="2">
    <citation type="submission" date="2025-08" db="UniProtKB">
        <authorList>
            <consortium name="Ensembl"/>
        </authorList>
    </citation>
    <scope>IDENTIFICATION</scope>
</reference>
<keyword evidence="6" id="KW-0802">TPR repeat</keyword>
<dbReference type="Gene3D" id="1.25.40.10">
    <property type="entry name" value="Tetratricopeptide repeat domain"/>
    <property type="match status" value="1"/>
</dbReference>
<dbReference type="HOGENOM" id="CLU_079916_0_0_1"/>
<dbReference type="GO" id="GO:0031490">
    <property type="term" value="F:chromatin DNA binding"/>
    <property type="evidence" value="ECO:0007669"/>
    <property type="project" value="TreeGrafter"/>
</dbReference>
<evidence type="ECO:0000256" key="4">
    <source>
        <dbReference type="ARBA" id="ARBA00034525"/>
    </source>
</evidence>
<feature type="region of interest" description="Disordered" evidence="7">
    <location>
        <begin position="20"/>
        <end position="45"/>
    </location>
</feature>